<dbReference type="Pfam" id="PF00078">
    <property type="entry name" value="RVT_1"/>
    <property type="match status" value="1"/>
</dbReference>
<dbReference type="InterPro" id="IPR056924">
    <property type="entry name" value="SH3_Tf2-1"/>
</dbReference>
<organism evidence="4">
    <name type="scientific">Tanacetum cinerariifolium</name>
    <name type="common">Dalmatian daisy</name>
    <name type="synonym">Chrysanthemum cinerariifolium</name>
    <dbReference type="NCBI Taxonomy" id="118510"/>
    <lineage>
        <taxon>Eukaryota</taxon>
        <taxon>Viridiplantae</taxon>
        <taxon>Streptophyta</taxon>
        <taxon>Embryophyta</taxon>
        <taxon>Tracheophyta</taxon>
        <taxon>Spermatophyta</taxon>
        <taxon>Magnoliopsida</taxon>
        <taxon>eudicotyledons</taxon>
        <taxon>Gunneridae</taxon>
        <taxon>Pentapetalae</taxon>
        <taxon>asterids</taxon>
        <taxon>campanulids</taxon>
        <taxon>Asterales</taxon>
        <taxon>Asteraceae</taxon>
        <taxon>Asteroideae</taxon>
        <taxon>Anthemideae</taxon>
        <taxon>Anthemidinae</taxon>
        <taxon>Tanacetum</taxon>
    </lineage>
</organism>
<dbReference type="CDD" id="cd00303">
    <property type="entry name" value="retropepsin_like"/>
    <property type="match status" value="1"/>
</dbReference>
<dbReference type="AlphaFoldDB" id="A0A6L2JX43"/>
<dbReference type="EMBL" id="BKCJ010001299">
    <property type="protein sequence ID" value="GEU40415.1"/>
    <property type="molecule type" value="Genomic_DNA"/>
</dbReference>
<dbReference type="Pfam" id="PF24626">
    <property type="entry name" value="SH3_Tf2-1"/>
    <property type="match status" value="1"/>
</dbReference>
<feature type="domain" description="Reverse transcriptase" evidence="2">
    <location>
        <begin position="621"/>
        <end position="759"/>
    </location>
</feature>
<feature type="domain" description="Tf2-1-like SH3-like" evidence="3">
    <location>
        <begin position="971"/>
        <end position="1009"/>
    </location>
</feature>
<gene>
    <name evidence="4" type="ORF">Tci_012393</name>
</gene>
<evidence type="ECO:0000259" key="2">
    <source>
        <dbReference type="Pfam" id="PF00078"/>
    </source>
</evidence>
<dbReference type="Gene3D" id="3.30.70.270">
    <property type="match status" value="1"/>
</dbReference>
<dbReference type="InterPro" id="IPR000477">
    <property type="entry name" value="RT_dom"/>
</dbReference>
<dbReference type="Gene3D" id="3.10.10.10">
    <property type="entry name" value="HIV Type 1 Reverse Transcriptase, subunit A, domain 1"/>
    <property type="match status" value="1"/>
</dbReference>
<name>A0A6L2JX43_TANCI</name>
<dbReference type="Gene3D" id="2.40.70.10">
    <property type="entry name" value="Acid Proteases"/>
    <property type="match status" value="1"/>
</dbReference>
<accession>A0A6L2JX43</accession>
<dbReference type="CDD" id="cd01647">
    <property type="entry name" value="RT_LTR"/>
    <property type="match status" value="1"/>
</dbReference>
<dbReference type="InterPro" id="IPR043502">
    <property type="entry name" value="DNA/RNA_pol_sf"/>
</dbReference>
<feature type="region of interest" description="Disordered" evidence="1">
    <location>
        <begin position="283"/>
        <end position="310"/>
    </location>
</feature>
<dbReference type="Pfam" id="PF08284">
    <property type="entry name" value="RVP_2"/>
    <property type="match status" value="1"/>
</dbReference>
<dbReference type="SUPFAM" id="SSF56672">
    <property type="entry name" value="DNA/RNA polymerases"/>
    <property type="match status" value="1"/>
</dbReference>
<reference evidence="4" key="1">
    <citation type="journal article" date="2019" name="Sci. Rep.">
        <title>Draft genome of Tanacetum cinerariifolium, the natural source of mosquito coil.</title>
        <authorList>
            <person name="Yamashiro T."/>
            <person name="Shiraishi A."/>
            <person name="Satake H."/>
            <person name="Nakayama K."/>
        </authorList>
    </citation>
    <scope>NUCLEOTIDE SEQUENCE</scope>
</reference>
<dbReference type="PANTHER" id="PTHR24559">
    <property type="entry name" value="TRANSPOSON TY3-I GAG-POL POLYPROTEIN"/>
    <property type="match status" value="1"/>
</dbReference>
<evidence type="ECO:0000259" key="3">
    <source>
        <dbReference type="Pfam" id="PF24626"/>
    </source>
</evidence>
<comment type="caution">
    <text evidence="4">The sequence shown here is derived from an EMBL/GenBank/DDBJ whole genome shotgun (WGS) entry which is preliminary data.</text>
</comment>
<dbReference type="InterPro" id="IPR043128">
    <property type="entry name" value="Rev_trsase/Diguanyl_cyclase"/>
</dbReference>
<dbReference type="InterPro" id="IPR021109">
    <property type="entry name" value="Peptidase_aspartic_dom_sf"/>
</dbReference>
<evidence type="ECO:0000256" key="1">
    <source>
        <dbReference type="SAM" id="MobiDB-lite"/>
    </source>
</evidence>
<sequence length="1058" mass="122341">MPNQGLSDGFYFFKDSISKSKIKRSRKLDVDHLSRLKHQNMGELAKDAITDKFFDEHLMILKAKLNDEDPCPTRGHHNASIAGIKVNEVGFYWPSIFKDANDCVMKCDACQKSGNISSRNEMPQNKIQCNIDLTAAVKNRFIELNELIELPDGAYENTRIYKERTRRWHDSRLRGDTNFINGEKLLRPSIGWELSQCWQELGQVLSQGWQLLRLRVSWRRQRPMGRLMSRASHRLEEGMHGMYDHLIITITRSGMTPKAIEELIARRVEEALAAQEANLNAGLLDENQSQNGDDNDNESRGNGNHGNNKGEIRMEGMEVQKEMHQLLRFVPTRIFSIANHATLVVQKKLLIWLDGALTWWNSHVQTIGIDEAYELPWEDLMKLIIEVYCPRNKIQKLENELWNLMVPEENDKIESDCPKLKNRNHGNKAASNGARGRAYALERGDGNPDTNVVTDVSYAVELADGQIAKFNIIIRDCTLNLLDHPFSTDLMPVEPGSFDVVIGMDWLSRYHAITVCDEKIVRISYDNEILTRGCHAILAHISVKKTKAKSKEKRLEDVPIVQDFPKVFPKDLPRLQPARQVEFQIDLVPRDAPVVRAPYRLAPSEMQELSAQLQELIDKVKNRYPFSRTDDLFGQLLGSSVYSKIDMRSGYHQLRVREEDTPKMTFRTRYGHYEFQLMPFALTNAPTIFMDLMNWVYKPYLYKFIIVFINDILIYSMSREEHEEHLKIILELLKKEELYAKFLKCDFWLSKVQFLGHIINSEGVHVDPAKIELIKDWASPKAPTEIHQFLDLVGSENFMVYYDASHKGLGAVLMQKEKVITKCLTCAKVRLSIKSLQVYWYNLRFPNGSGKISLKTPTGQDTIWVIINRLTKSAHFLPMKETNLMKKLTRQYLKEVVLRHGVLVSIISDHNRAGTDTYPWWSFHTKTSITLASRQHRSRHFMVRSVDRLFAGLKLETANSQRCKPLEFHVGDKVMLKVSPWKGVIRFGKRRKLDPRYIRPFKILAKVGTKCLSDEAFVISLDEIQIDDKLHFIEEPVKVMDHEVKRLKQSRILIVKVH</sequence>
<dbReference type="PANTHER" id="PTHR24559:SF427">
    <property type="entry name" value="RNA-DIRECTED DNA POLYMERASE"/>
    <property type="match status" value="1"/>
</dbReference>
<protein>
    <submittedName>
        <fullName evidence="4">Uncharacterized protein</fullName>
    </submittedName>
</protein>
<feature type="region of interest" description="Disordered" evidence="1">
    <location>
        <begin position="415"/>
        <end position="434"/>
    </location>
</feature>
<dbReference type="InterPro" id="IPR053134">
    <property type="entry name" value="RNA-dir_DNA_polymerase"/>
</dbReference>
<proteinExistence type="predicted"/>
<evidence type="ECO:0000313" key="4">
    <source>
        <dbReference type="EMBL" id="GEU40415.1"/>
    </source>
</evidence>